<keyword evidence="7" id="KW-0134">Cell wall</keyword>
<dbReference type="GO" id="GO:0005576">
    <property type="term" value="C:extracellular region"/>
    <property type="evidence" value="ECO:0007669"/>
    <property type="project" value="TreeGrafter"/>
</dbReference>
<name>A0A4Y7SEC4_COPMI</name>
<dbReference type="GO" id="GO:0009277">
    <property type="term" value="C:fungal-type cell wall"/>
    <property type="evidence" value="ECO:0007669"/>
    <property type="project" value="TreeGrafter"/>
</dbReference>
<dbReference type="PANTHER" id="PTHR16631:SF17">
    <property type="entry name" value="GLUCAN ENDO-1,3-BETA-GLUCOSIDASE BTGC"/>
    <property type="match status" value="1"/>
</dbReference>
<keyword evidence="15" id="KW-0624">Polysaccharide degradation</keyword>
<evidence type="ECO:0000256" key="6">
    <source>
        <dbReference type="ARBA" id="ARBA00022475"/>
    </source>
</evidence>
<dbReference type="EC" id="3.2.1.39" evidence="5"/>
<dbReference type="InterPro" id="IPR017853">
    <property type="entry name" value="GH"/>
</dbReference>
<comment type="subcellular location">
    <subcellularLocation>
        <location evidence="3">Cell membrane</location>
        <topology evidence="3">Single-pass type II membrane protein</topology>
    </subcellularLocation>
    <subcellularLocation>
        <location evidence="2">Secreted</location>
        <location evidence="2">Cell wall</location>
    </subcellularLocation>
</comment>
<evidence type="ECO:0000256" key="12">
    <source>
        <dbReference type="ARBA" id="ARBA00023180"/>
    </source>
</evidence>
<dbReference type="SUPFAM" id="SSF51445">
    <property type="entry name" value="(Trans)glycosidases"/>
    <property type="match status" value="1"/>
</dbReference>
<proteinExistence type="inferred from homology"/>
<protein>
    <recommendedName>
        <fullName evidence="5">glucan endo-1,3-beta-D-glucosidase</fullName>
        <ecNumber evidence="5">3.2.1.39</ecNumber>
    </recommendedName>
    <alternativeName>
        <fullName evidence="18">Endo-1,3-beta-glucanase btgC</fullName>
    </alternativeName>
    <alternativeName>
        <fullName evidence="17">Laminarinase btgC</fullName>
    </alternativeName>
</protein>
<evidence type="ECO:0000256" key="19">
    <source>
        <dbReference type="RuleBase" id="RU004335"/>
    </source>
</evidence>
<evidence type="ECO:0000256" key="9">
    <source>
        <dbReference type="ARBA" id="ARBA00022729"/>
    </source>
</evidence>
<comment type="caution">
    <text evidence="21">The sequence shown here is derived from an EMBL/GenBank/DDBJ whole genome shotgun (WGS) entry which is preliminary data.</text>
</comment>
<evidence type="ECO:0000256" key="5">
    <source>
        <dbReference type="ARBA" id="ARBA00012780"/>
    </source>
</evidence>
<evidence type="ECO:0000256" key="13">
    <source>
        <dbReference type="ARBA" id="ARBA00023277"/>
    </source>
</evidence>
<organism evidence="21 22">
    <name type="scientific">Coprinellus micaceus</name>
    <name type="common">Glistening ink-cap mushroom</name>
    <name type="synonym">Coprinus micaceus</name>
    <dbReference type="NCBI Taxonomy" id="71717"/>
    <lineage>
        <taxon>Eukaryota</taxon>
        <taxon>Fungi</taxon>
        <taxon>Dikarya</taxon>
        <taxon>Basidiomycota</taxon>
        <taxon>Agaricomycotina</taxon>
        <taxon>Agaricomycetes</taxon>
        <taxon>Agaricomycetidae</taxon>
        <taxon>Agaricales</taxon>
        <taxon>Agaricineae</taxon>
        <taxon>Psathyrellaceae</taxon>
        <taxon>Coprinellus</taxon>
    </lineage>
</organism>
<evidence type="ECO:0000256" key="4">
    <source>
        <dbReference type="ARBA" id="ARBA00008773"/>
    </source>
</evidence>
<evidence type="ECO:0000313" key="21">
    <source>
        <dbReference type="EMBL" id="TEB20050.1"/>
    </source>
</evidence>
<dbReference type="InterPro" id="IPR000490">
    <property type="entry name" value="Glyco_hydro_17"/>
</dbReference>
<keyword evidence="9 20" id="KW-0732">Signal</keyword>
<evidence type="ECO:0000256" key="8">
    <source>
        <dbReference type="ARBA" id="ARBA00022525"/>
    </source>
</evidence>
<evidence type="ECO:0000256" key="20">
    <source>
        <dbReference type="SAM" id="SignalP"/>
    </source>
</evidence>
<dbReference type="STRING" id="71717.A0A4Y7SEC4"/>
<dbReference type="PANTHER" id="PTHR16631">
    <property type="entry name" value="GLUCAN 1,3-BETA-GLUCOSIDASE"/>
    <property type="match status" value="1"/>
</dbReference>
<dbReference type="Proteomes" id="UP000298030">
    <property type="component" value="Unassembled WGS sequence"/>
</dbReference>
<keyword evidence="8" id="KW-0964">Secreted</keyword>
<comment type="function">
    <text evidence="16">Glucanases play a role in cell expansion during growth, in cell-cell fusion during mating, and in spore release during sporulation. This enzyme may be involved in beta-glucan degradation. Active on laminarin and lichenan.</text>
</comment>
<keyword evidence="10 21" id="KW-0378">Hydrolase</keyword>
<feature type="chain" id="PRO_5021484017" description="glucan endo-1,3-beta-D-glucosidase" evidence="20">
    <location>
        <begin position="24"/>
        <end position="319"/>
    </location>
</feature>
<comment type="similarity">
    <text evidence="4 19">Belongs to the glycosyl hydrolase 17 family.</text>
</comment>
<evidence type="ECO:0000256" key="1">
    <source>
        <dbReference type="ARBA" id="ARBA00000382"/>
    </source>
</evidence>
<dbReference type="GO" id="GO:0005886">
    <property type="term" value="C:plasma membrane"/>
    <property type="evidence" value="ECO:0007669"/>
    <property type="project" value="UniProtKB-SubCell"/>
</dbReference>
<dbReference type="GO" id="GO:0071555">
    <property type="term" value="P:cell wall organization"/>
    <property type="evidence" value="ECO:0007669"/>
    <property type="project" value="UniProtKB-KW"/>
</dbReference>
<dbReference type="GO" id="GO:0042973">
    <property type="term" value="F:glucan endo-1,3-beta-D-glucosidase activity"/>
    <property type="evidence" value="ECO:0007669"/>
    <property type="project" value="UniProtKB-EC"/>
</dbReference>
<accession>A0A4Y7SEC4</accession>
<keyword evidence="14" id="KW-0961">Cell wall biogenesis/degradation</keyword>
<dbReference type="Pfam" id="PF00332">
    <property type="entry name" value="Glyco_hydro_17"/>
    <property type="match status" value="1"/>
</dbReference>
<evidence type="ECO:0000256" key="7">
    <source>
        <dbReference type="ARBA" id="ARBA00022512"/>
    </source>
</evidence>
<evidence type="ECO:0000256" key="2">
    <source>
        <dbReference type="ARBA" id="ARBA00004191"/>
    </source>
</evidence>
<sequence>MHLPYLSTSALLVLLSATSQTLAANYFHGVTASNSAPNSGAYRCRTQAEWNDLARTARSNGFSSLRILGFDCNALDLASSAAASAGITVLAGIYFSNLSWALADPPRSESRASDIQGTVAANLVQINNEVQVFRAAIGKYGAGRYKGLTIGNEVADDPGLIAAKVADVRGYLGSIGINTPVSTVHTWVAVRDSPQAFCIGDFVGANAHAFYDGNVVGGDAGSFLFNTVIPSLRRACPGKPIIISESGWPSRGGSNGRAVASPAEEYAAIRSLNCAAKNDRSVNVYAFEADDQTWKGNDNERSFGLFGKVRFEGDINNAC</sequence>
<dbReference type="Gene3D" id="3.20.20.80">
    <property type="entry name" value="Glycosidases"/>
    <property type="match status" value="1"/>
</dbReference>
<dbReference type="GO" id="GO:0000272">
    <property type="term" value="P:polysaccharide catabolic process"/>
    <property type="evidence" value="ECO:0007669"/>
    <property type="project" value="UniProtKB-KW"/>
</dbReference>
<keyword evidence="22" id="KW-1185">Reference proteome</keyword>
<evidence type="ECO:0000256" key="16">
    <source>
        <dbReference type="ARBA" id="ARBA00037649"/>
    </source>
</evidence>
<dbReference type="GO" id="GO:0009986">
    <property type="term" value="C:cell surface"/>
    <property type="evidence" value="ECO:0007669"/>
    <property type="project" value="TreeGrafter"/>
</dbReference>
<evidence type="ECO:0000256" key="15">
    <source>
        <dbReference type="ARBA" id="ARBA00023326"/>
    </source>
</evidence>
<evidence type="ECO:0000256" key="10">
    <source>
        <dbReference type="ARBA" id="ARBA00022801"/>
    </source>
</evidence>
<evidence type="ECO:0000313" key="22">
    <source>
        <dbReference type="Proteomes" id="UP000298030"/>
    </source>
</evidence>
<evidence type="ECO:0000256" key="17">
    <source>
        <dbReference type="ARBA" id="ARBA00042373"/>
    </source>
</evidence>
<comment type="catalytic activity">
    <reaction evidence="1">
        <text>Hydrolysis of (1-&gt;3)-beta-D-glucosidic linkages in (1-&gt;3)-beta-D-glucans.</text>
        <dbReference type="EC" id="3.2.1.39"/>
    </reaction>
</comment>
<keyword evidence="11" id="KW-0472">Membrane</keyword>
<evidence type="ECO:0000256" key="3">
    <source>
        <dbReference type="ARBA" id="ARBA00004401"/>
    </source>
</evidence>
<keyword evidence="12" id="KW-0325">Glycoprotein</keyword>
<dbReference type="InterPro" id="IPR050732">
    <property type="entry name" value="Beta-glucan_modifiers"/>
</dbReference>
<dbReference type="AlphaFoldDB" id="A0A4Y7SEC4"/>
<keyword evidence="13" id="KW-0119">Carbohydrate metabolism</keyword>
<evidence type="ECO:0000256" key="14">
    <source>
        <dbReference type="ARBA" id="ARBA00023316"/>
    </source>
</evidence>
<evidence type="ECO:0000256" key="11">
    <source>
        <dbReference type="ARBA" id="ARBA00023136"/>
    </source>
</evidence>
<feature type="signal peptide" evidence="20">
    <location>
        <begin position="1"/>
        <end position="23"/>
    </location>
</feature>
<dbReference type="OrthoDB" id="941679at2759"/>
<dbReference type="EMBL" id="QPFP01000159">
    <property type="protein sequence ID" value="TEB20050.1"/>
    <property type="molecule type" value="Genomic_DNA"/>
</dbReference>
<gene>
    <name evidence="21" type="ORF">FA13DRAFT_1801487</name>
</gene>
<keyword evidence="6" id="KW-1003">Cell membrane</keyword>
<reference evidence="21 22" key="1">
    <citation type="journal article" date="2019" name="Nat. Ecol. Evol.">
        <title>Megaphylogeny resolves global patterns of mushroom evolution.</title>
        <authorList>
            <person name="Varga T."/>
            <person name="Krizsan K."/>
            <person name="Foldi C."/>
            <person name="Dima B."/>
            <person name="Sanchez-Garcia M."/>
            <person name="Sanchez-Ramirez S."/>
            <person name="Szollosi G.J."/>
            <person name="Szarkandi J.G."/>
            <person name="Papp V."/>
            <person name="Albert L."/>
            <person name="Andreopoulos W."/>
            <person name="Angelini C."/>
            <person name="Antonin V."/>
            <person name="Barry K.W."/>
            <person name="Bougher N.L."/>
            <person name="Buchanan P."/>
            <person name="Buyck B."/>
            <person name="Bense V."/>
            <person name="Catcheside P."/>
            <person name="Chovatia M."/>
            <person name="Cooper J."/>
            <person name="Damon W."/>
            <person name="Desjardin D."/>
            <person name="Finy P."/>
            <person name="Geml J."/>
            <person name="Haridas S."/>
            <person name="Hughes K."/>
            <person name="Justo A."/>
            <person name="Karasinski D."/>
            <person name="Kautmanova I."/>
            <person name="Kiss B."/>
            <person name="Kocsube S."/>
            <person name="Kotiranta H."/>
            <person name="LaButti K.M."/>
            <person name="Lechner B.E."/>
            <person name="Liimatainen K."/>
            <person name="Lipzen A."/>
            <person name="Lukacs Z."/>
            <person name="Mihaltcheva S."/>
            <person name="Morgado L.N."/>
            <person name="Niskanen T."/>
            <person name="Noordeloos M.E."/>
            <person name="Ohm R.A."/>
            <person name="Ortiz-Santana B."/>
            <person name="Ovrebo C."/>
            <person name="Racz N."/>
            <person name="Riley R."/>
            <person name="Savchenko A."/>
            <person name="Shiryaev A."/>
            <person name="Soop K."/>
            <person name="Spirin V."/>
            <person name="Szebenyi C."/>
            <person name="Tomsovsky M."/>
            <person name="Tulloss R.E."/>
            <person name="Uehling J."/>
            <person name="Grigoriev I.V."/>
            <person name="Vagvolgyi C."/>
            <person name="Papp T."/>
            <person name="Martin F.M."/>
            <person name="Miettinen O."/>
            <person name="Hibbett D.S."/>
            <person name="Nagy L.G."/>
        </authorList>
    </citation>
    <scope>NUCLEOTIDE SEQUENCE [LARGE SCALE GENOMIC DNA]</scope>
    <source>
        <strain evidence="21 22">FP101781</strain>
    </source>
</reference>
<evidence type="ECO:0000256" key="18">
    <source>
        <dbReference type="ARBA" id="ARBA00043078"/>
    </source>
</evidence>